<evidence type="ECO:0000256" key="1">
    <source>
        <dbReference type="SAM" id="MobiDB-lite"/>
    </source>
</evidence>
<evidence type="ECO:0000259" key="2">
    <source>
        <dbReference type="Pfam" id="PF00078"/>
    </source>
</evidence>
<dbReference type="InterPro" id="IPR043502">
    <property type="entry name" value="DNA/RNA_pol_sf"/>
</dbReference>
<keyword evidence="4" id="KW-0548">Nucleotidyltransferase</keyword>
<evidence type="ECO:0000259" key="3">
    <source>
        <dbReference type="Pfam" id="PF13456"/>
    </source>
</evidence>
<dbReference type="Gene3D" id="3.10.10.10">
    <property type="entry name" value="HIV Type 1 Reverse Transcriptase, subunit A, domain 1"/>
    <property type="match status" value="1"/>
</dbReference>
<feature type="compositionally biased region" description="Basic and acidic residues" evidence="1">
    <location>
        <begin position="348"/>
        <end position="360"/>
    </location>
</feature>
<dbReference type="InterPro" id="IPR036397">
    <property type="entry name" value="RNaseH_sf"/>
</dbReference>
<dbReference type="CDD" id="cd01647">
    <property type="entry name" value="RT_LTR"/>
    <property type="match status" value="1"/>
</dbReference>
<dbReference type="InterPro" id="IPR000477">
    <property type="entry name" value="RT_dom"/>
</dbReference>
<dbReference type="Pfam" id="PF00078">
    <property type="entry name" value="RVT_1"/>
    <property type="match status" value="1"/>
</dbReference>
<dbReference type="InterPro" id="IPR043128">
    <property type="entry name" value="Rev_trsase/Diguanyl_cyclase"/>
</dbReference>
<dbReference type="GO" id="GO:0003964">
    <property type="term" value="F:RNA-directed DNA polymerase activity"/>
    <property type="evidence" value="ECO:0007669"/>
    <property type="project" value="UniProtKB-KW"/>
</dbReference>
<feature type="region of interest" description="Disordered" evidence="1">
    <location>
        <begin position="325"/>
        <end position="360"/>
    </location>
</feature>
<dbReference type="Pfam" id="PF13456">
    <property type="entry name" value="RVT_3"/>
    <property type="match status" value="1"/>
</dbReference>
<accession>A0A6L2MG74</accession>
<dbReference type="PANTHER" id="PTHR48475:SF2">
    <property type="entry name" value="RIBONUCLEASE H"/>
    <property type="match status" value="1"/>
</dbReference>
<name>A0A6L2MG74_TANCI</name>
<reference evidence="4" key="1">
    <citation type="journal article" date="2019" name="Sci. Rep.">
        <title>Draft genome of Tanacetum cinerariifolium, the natural source of mosquito coil.</title>
        <authorList>
            <person name="Yamashiro T."/>
            <person name="Shiraishi A."/>
            <person name="Satake H."/>
            <person name="Nakayama K."/>
        </authorList>
    </citation>
    <scope>NUCLEOTIDE SEQUENCE</scope>
</reference>
<dbReference type="AlphaFoldDB" id="A0A6L2MG74"/>
<keyword evidence="4" id="KW-0695">RNA-directed DNA polymerase</keyword>
<proteinExistence type="predicted"/>
<dbReference type="GO" id="GO:0003676">
    <property type="term" value="F:nucleic acid binding"/>
    <property type="evidence" value="ECO:0007669"/>
    <property type="project" value="InterPro"/>
</dbReference>
<comment type="caution">
    <text evidence="4">The sequence shown here is derived from an EMBL/GenBank/DDBJ whole genome shotgun (WGS) entry which is preliminary data.</text>
</comment>
<sequence length="545" mass="61500">MLKFPTNGGIVTIRSTILIPVECATMITSSKEIPKEVGVRHENCKVALHPNFPDQEVAIEGMLSAKERTELYSLLKENLDIFAWQPSNMTGERGQATERAKAIQAEVQKLVKAEIDWKVESLCGYPFKCFLDAYKGYHQIQLAESDEEKTAFHTGQRVYCYTKMPFCLKNDGATYQRLVDKAFDNQIGQNIEVYVDNLVIKSHTEAEMLRDIGEMFQLLDESPPDALVVETQQEPWTLFTDGSSCIDMSGAGLILTSPEGTEFTYELRFLFAASNNEAEYKAIIAGVRITAQMGVQNIHVSVDSKLVANKVLGAYVAKVKKNDQIPGEGQKPGQRLHQLFYKPSTTKQKQESRCPDDRNEERKLRIKARQNELLEGVLYRRSFFTPWLRCVGPLQADYVIREIHEGSCSMHAGPLSVVAKAIRLGYYWPTMHRDARDMIPLWPFYKCRIDIASPSLEAPAKDKLKMTKYYSARVCGVTFMPRDFVYCSNDASHAVDGRNLRLKWGGPYEVTEALGDGAYKLRSNIHVIGMSRKRVATLAATDSES</sequence>
<feature type="domain" description="RNase H type-1" evidence="3">
    <location>
        <begin position="245"/>
        <end position="312"/>
    </location>
</feature>
<dbReference type="Gene3D" id="1.10.340.70">
    <property type="match status" value="1"/>
</dbReference>
<dbReference type="GO" id="GO:0004523">
    <property type="term" value="F:RNA-DNA hybrid ribonuclease activity"/>
    <property type="evidence" value="ECO:0007669"/>
    <property type="project" value="InterPro"/>
</dbReference>
<dbReference type="Gene3D" id="3.30.70.270">
    <property type="match status" value="1"/>
</dbReference>
<dbReference type="Gene3D" id="3.30.420.10">
    <property type="entry name" value="Ribonuclease H-like superfamily/Ribonuclease H"/>
    <property type="match status" value="1"/>
</dbReference>
<feature type="domain" description="Reverse transcriptase" evidence="2">
    <location>
        <begin position="128"/>
        <end position="221"/>
    </location>
</feature>
<dbReference type="EMBL" id="BKCJ010006497">
    <property type="protein sequence ID" value="GEU72459.1"/>
    <property type="molecule type" value="Genomic_DNA"/>
</dbReference>
<dbReference type="InterPro" id="IPR002156">
    <property type="entry name" value="RNaseH_domain"/>
</dbReference>
<keyword evidence="4" id="KW-0808">Transferase</keyword>
<organism evidence="4">
    <name type="scientific">Tanacetum cinerariifolium</name>
    <name type="common">Dalmatian daisy</name>
    <name type="synonym">Chrysanthemum cinerariifolium</name>
    <dbReference type="NCBI Taxonomy" id="118510"/>
    <lineage>
        <taxon>Eukaryota</taxon>
        <taxon>Viridiplantae</taxon>
        <taxon>Streptophyta</taxon>
        <taxon>Embryophyta</taxon>
        <taxon>Tracheophyta</taxon>
        <taxon>Spermatophyta</taxon>
        <taxon>Magnoliopsida</taxon>
        <taxon>eudicotyledons</taxon>
        <taxon>Gunneridae</taxon>
        <taxon>Pentapetalae</taxon>
        <taxon>asterids</taxon>
        <taxon>campanulids</taxon>
        <taxon>Asterales</taxon>
        <taxon>Asteraceae</taxon>
        <taxon>Asteroideae</taxon>
        <taxon>Anthemideae</taxon>
        <taxon>Anthemidinae</taxon>
        <taxon>Tanacetum</taxon>
    </lineage>
</organism>
<dbReference type="SUPFAM" id="SSF56672">
    <property type="entry name" value="DNA/RNA polymerases"/>
    <property type="match status" value="1"/>
</dbReference>
<protein>
    <submittedName>
        <fullName evidence="4">Reverse transcriptase domain-containing protein</fullName>
    </submittedName>
</protein>
<dbReference type="PANTHER" id="PTHR48475">
    <property type="entry name" value="RIBONUCLEASE H"/>
    <property type="match status" value="1"/>
</dbReference>
<gene>
    <name evidence="4" type="ORF">Tci_044437</name>
</gene>
<evidence type="ECO:0000313" key="4">
    <source>
        <dbReference type="EMBL" id="GEU72459.1"/>
    </source>
</evidence>